<feature type="transmembrane region" description="Helical" evidence="1">
    <location>
        <begin position="12"/>
        <end position="33"/>
    </location>
</feature>
<evidence type="ECO:0000256" key="1">
    <source>
        <dbReference type="SAM" id="Phobius"/>
    </source>
</evidence>
<feature type="transmembrane region" description="Helical" evidence="1">
    <location>
        <begin position="96"/>
        <end position="113"/>
    </location>
</feature>
<comment type="caution">
    <text evidence="2">The sequence shown here is derived from an EMBL/GenBank/DDBJ whole genome shotgun (WGS) entry which is preliminary data.</text>
</comment>
<gene>
    <name evidence="2" type="ORF">DU478_00040</name>
</gene>
<keyword evidence="1" id="KW-1133">Transmembrane helix</keyword>
<protein>
    <submittedName>
        <fullName evidence="2">DUF898 family protein</fullName>
    </submittedName>
</protein>
<feature type="transmembrane region" description="Helical" evidence="1">
    <location>
        <begin position="272"/>
        <end position="299"/>
    </location>
</feature>
<dbReference type="RefSeq" id="WP_114509299.1">
    <property type="nucleotide sequence ID" value="NZ_QPMK01000001.1"/>
</dbReference>
<dbReference type="EMBL" id="QPMK01000001">
    <property type="protein sequence ID" value="RDD68318.1"/>
    <property type="molecule type" value="Genomic_DNA"/>
</dbReference>
<accession>A0A369TSR4</accession>
<feature type="transmembrane region" description="Helical" evidence="1">
    <location>
        <begin position="221"/>
        <end position="241"/>
    </location>
</feature>
<organism evidence="2 3">
    <name type="scientific">Thalassococcus profundi</name>
    <dbReference type="NCBI Taxonomy" id="2282382"/>
    <lineage>
        <taxon>Bacteria</taxon>
        <taxon>Pseudomonadati</taxon>
        <taxon>Pseudomonadota</taxon>
        <taxon>Alphaproteobacteria</taxon>
        <taxon>Rhodobacterales</taxon>
        <taxon>Roseobacteraceae</taxon>
        <taxon>Thalassococcus</taxon>
    </lineage>
</organism>
<dbReference type="Pfam" id="PF05987">
    <property type="entry name" value="DUF898"/>
    <property type="match status" value="1"/>
</dbReference>
<feature type="transmembrane region" description="Helical" evidence="1">
    <location>
        <begin position="63"/>
        <end position="84"/>
    </location>
</feature>
<name>A0A369TSR4_9RHOB</name>
<feature type="transmembrane region" description="Helical" evidence="1">
    <location>
        <begin position="197"/>
        <end position="215"/>
    </location>
</feature>
<dbReference type="OrthoDB" id="7462354at2"/>
<keyword evidence="3" id="KW-1185">Reference proteome</keyword>
<sequence length="391" mass="43746">MRTDFAGRRAPLFWLALKTGLFTVLTLGIYRFWMKTRLRRWYWSAIRPGGQPLEYVGDPIEKLLGFLIAVVILAFYIGIVNLLLMFLSFSLFQGNGAAYLLSFLGVIPLWFYARYRARRYILARTRWRGLRFGLAPGAWGYAGRALWHWTVTLLSLGLLLPRMTFHLEKYRTDRTSYGTAMMVQGGRWQMLYPAMRPLFGAAALTGVAALALNFGPTPAPGIGLAMLAAAAAVYGLVHYRVRTLEMLTANKTLDGVALTLDASPFRILMIHVLGYLLAGVAILLPLMVLGFVIMGLHFAELATESGATQIVLLENLPRWLLIGVSAMLYFTIFLIWSALTHTFVTMPVTRHYARGLRVLNPARIEAIRQRPRDEVVQAEGFAEALDVGASI</sequence>
<dbReference type="InterPro" id="IPR010295">
    <property type="entry name" value="DUF898"/>
</dbReference>
<dbReference type="AlphaFoldDB" id="A0A369TSR4"/>
<feature type="transmembrane region" description="Helical" evidence="1">
    <location>
        <begin position="319"/>
        <end position="344"/>
    </location>
</feature>
<keyword evidence="1" id="KW-0472">Membrane</keyword>
<proteinExistence type="predicted"/>
<evidence type="ECO:0000313" key="3">
    <source>
        <dbReference type="Proteomes" id="UP000253977"/>
    </source>
</evidence>
<reference evidence="2 3" key="1">
    <citation type="submission" date="2018-07" db="EMBL/GenBank/DDBJ databases">
        <title>Thalassococcus profundi sp. nov., a marine bacterium isolated from deep seawater of Okinawa Trough.</title>
        <authorList>
            <person name="Yu M."/>
        </authorList>
    </citation>
    <scope>NUCLEOTIDE SEQUENCE [LARGE SCALE GENOMIC DNA]</scope>
    <source>
        <strain evidence="2 3">WRAS1</strain>
    </source>
</reference>
<evidence type="ECO:0000313" key="2">
    <source>
        <dbReference type="EMBL" id="RDD68318.1"/>
    </source>
</evidence>
<keyword evidence="1" id="KW-0812">Transmembrane</keyword>
<dbReference type="Proteomes" id="UP000253977">
    <property type="component" value="Unassembled WGS sequence"/>
</dbReference>